<dbReference type="PANTHER" id="PTHR43877">
    <property type="entry name" value="AMINOALKYLPHOSPHONATE N-ACETYLTRANSFERASE-RELATED-RELATED"/>
    <property type="match status" value="1"/>
</dbReference>
<keyword evidence="1 4" id="KW-0808">Transferase</keyword>
<organism evidence="4 5">
    <name type="scientific">Blastochloris tepida</name>
    <dbReference type="NCBI Taxonomy" id="2233851"/>
    <lineage>
        <taxon>Bacteria</taxon>
        <taxon>Pseudomonadati</taxon>
        <taxon>Pseudomonadota</taxon>
        <taxon>Alphaproteobacteria</taxon>
        <taxon>Hyphomicrobiales</taxon>
        <taxon>Blastochloridaceae</taxon>
        <taxon>Blastochloris</taxon>
    </lineage>
</organism>
<dbReference type="Pfam" id="PF00583">
    <property type="entry name" value="Acetyltransf_1"/>
    <property type="match status" value="1"/>
</dbReference>
<name>A0A348G5G9_9HYPH</name>
<evidence type="ECO:0000256" key="2">
    <source>
        <dbReference type="ARBA" id="ARBA00023315"/>
    </source>
</evidence>
<dbReference type="RefSeq" id="WP_244600044.1">
    <property type="nucleotide sequence ID" value="NZ_AP018907.1"/>
</dbReference>
<dbReference type="InterPro" id="IPR000182">
    <property type="entry name" value="GNAT_dom"/>
</dbReference>
<evidence type="ECO:0000259" key="3">
    <source>
        <dbReference type="PROSITE" id="PS51186"/>
    </source>
</evidence>
<dbReference type="Proteomes" id="UP000266934">
    <property type="component" value="Chromosome"/>
</dbReference>
<dbReference type="Gene3D" id="3.40.630.30">
    <property type="match status" value="1"/>
</dbReference>
<dbReference type="PROSITE" id="PS51186">
    <property type="entry name" value="GNAT"/>
    <property type="match status" value="1"/>
</dbReference>
<feature type="domain" description="N-acetyltransferase" evidence="3">
    <location>
        <begin position="1"/>
        <end position="144"/>
    </location>
</feature>
<dbReference type="GO" id="GO:0016747">
    <property type="term" value="F:acyltransferase activity, transferring groups other than amino-acyl groups"/>
    <property type="evidence" value="ECO:0007669"/>
    <property type="project" value="InterPro"/>
</dbReference>
<proteinExistence type="predicted"/>
<sequence length="144" mass="16391">MLRPFESGDLAGIEALWVASWQTTLPEIDFEDRRPWLRSHLAELQTKGYAITCAVEPGGRVVGFTAVQETEGHLDQIAVHPDRWGGDVADRLIDSAKARAGRILLDVNQENPRAVRFYEKHGFRRLRADVNPASGRPTWWYIWP</sequence>
<accession>A0A348G5G9</accession>
<dbReference type="SUPFAM" id="SSF55729">
    <property type="entry name" value="Acyl-CoA N-acyltransferases (Nat)"/>
    <property type="match status" value="1"/>
</dbReference>
<keyword evidence="5" id="KW-1185">Reference proteome</keyword>
<protein>
    <submittedName>
        <fullName evidence="4">Acetyltransferase</fullName>
    </submittedName>
</protein>
<dbReference type="CDD" id="cd04301">
    <property type="entry name" value="NAT_SF"/>
    <property type="match status" value="1"/>
</dbReference>
<dbReference type="KEGG" id="blag:BLTE_34870"/>
<dbReference type="InterPro" id="IPR050832">
    <property type="entry name" value="Bact_Acetyltransf"/>
</dbReference>
<evidence type="ECO:0000313" key="4">
    <source>
        <dbReference type="EMBL" id="BBF94802.1"/>
    </source>
</evidence>
<evidence type="ECO:0000313" key="5">
    <source>
        <dbReference type="Proteomes" id="UP000266934"/>
    </source>
</evidence>
<dbReference type="InterPro" id="IPR016181">
    <property type="entry name" value="Acyl_CoA_acyltransferase"/>
</dbReference>
<dbReference type="EMBL" id="AP018907">
    <property type="protein sequence ID" value="BBF94802.1"/>
    <property type="molecule type" value="Genomic_DNA"/>
</dbReference>
<evidence type="ECO:0000256" key="1">
    <source>
        <dbReference type="ARBA" id="ARBA00022679"/>
    </source>
</evidence>
<gene>
    <name evidence="4" type="ORF">BLTE_34870</name>
</gene>
<dbReference type="AlphaFoldDB" id="A0A348G5G9"/>
<keyword evidence="2" id="KW-0012">Acyltransferase</keyword>
<reference evidence="4 5" key="1">
    <citation type="submission" date="2018-08" db="EMBL/GenBank/DDBJ databases">
        <title>Complete genome sequencing of Blastochloris tepida GI.</title>
        <authorList>
            <person name="Tsukatani Y."/>
            <person name="Mori H."/>
        </authorList>
    </citation>
    <scope>NUCLEOTIDE SEQUENCE [LARGE SCALE GENOMIC DNA]</scope>
    <source>
        <strain evidence="4 5">GI</strain>
    </source>
</reference>